<keyword evidence="2" id="KW-1185">Reference proteome</keyword>
<evidence type="ECO:0000313" key="2">
    <source>
        <dbReference type="Proteomes" id="UP000183832"/>
    </source>
</evidence>
<accession>A0A1J1IAD7</accession>
<dbReference type="AlphaFoldDB" id="A0A1J1IAD7"/>
<dbReference type="Proteomes" id="UP000183832">
    <property type="component" value="Unassembled WGS sequence"/>
</dbReference>
<protein>
    <submittedName>
        <fullName evidence="1">CLUMA_CG009364, isoform A</fullName>
    </submittedName>
</protein>
<evidence type="ECO:0000313" key="1">
    <source>
        <dbReference type="EMBL" id="CRK95918.1"/>
    </source>
</evidence>
<sequence>MVFGNTGIQSLAKKLYGALKRGENKMKSFQQVISENLQRNPQGKFLQIYFRFNTTLNVCKLSKEIKIICPVKVNSLLIKNSFPIQSLAKILVENNRNNCLPLH</sequence>
<reference evidence="1 2" key="1">
    <citation type="submission" date="2015-04" db="EMBL/GenBank/DDBJ databases">
        <authorList>
            <person name="Syromyatnikov M.Y."/>
            <person name="Popov V.N."/>
        </authorList>
    </citation>
    <scope>NUCLEOTIDE SEQUENCE [LARGE SCALE GENOMIC DNA]</scope>
</reference>
<dbReference type="EMBL" id="CVRI01000043">
    <property type="protein sequence ID" value="CRK95918.1"/>
    <property type="molecule type" value="Genomic_DNA"/>
</dbReference>
<gene>
    <name evidence="1" type="ORF">CLUMA_CG009364</name>
</gene>
<proteinExistence type="predicted"/>
<organism evidence="1 2">
    <name type="scientific">Clunio marinus</name>
    <dbReference type="NCBI Taxonomy" id="568069"/>
    <lineage>
        <taxon>Eukaryota</taxon>
        <taxon>Metazoa</taxon>
        <taxon>Ecdysozoa</taxon>
        <taxon>Arthropoda</taxon>
        <taxon>Hexapoda</taxon>
        <taxon>Insecta</taxon>
        <taxon>Pterygota</taxon>
        <taxon>Neoptera</taxon>
        <taxon>Endopterygota</taxon>
        <taxon>Diptera</taxon>
        <taxon>Nematocera</taxon>
        <taxon>Chironomoidea</taxon>
        <taxon>Chironomidae</taxon>
        <taxon>Clunio</taxon>
    </lineage>
</organism>
<name>A0A1J1IAD7_9DIPT</name>